<gene>
    <name evidence="2" type="primary">LOC100907416</name>
</gene>
<dbReference type="Proteomes" id="UP000694867">
    <property type="component" value="Unplaced"/>
</dbReference>
<name>A0AAJ7SDH9_9ACAR</name>
<protein>
    <submittedName>
        <fullName evidence="2">Uncharacterized protein LOC100907416</fullName>
    </submittedName>
</protein>
<accession>A0AAJ7SDH9</accession>
<dbReference type="SUPFAM" id="SSF48371">
    <property type="entry name" value="ARM repeat"/>
    <property type="match status" value="1"/>
</dbReference>
<dbReference type="InterPro" id="IPR016024">
    <property type="entry name" value="ARM-type_fold"/>
</dbReference>
<keyword evidence="1" id="KW-1185">Reference proteome</keyword>
<sequence>MDIQRGPDGEFIPMDLLSRGLPGKLAEVSDCAIEASEFSDFRKGLPECLAQAKHFLRSGTVLAVSDWPILALLMAHQDPLAPYSSEFCSNLAQQILNGVSFPEDVVNRVFSMIKPRLSKESWPYYLGERYILMSICKISPNPTQQLELISNIGGSHLPENRRIAAVSLKHLVSAFPDHDGGDGLDADAVLDAMIRLSRGRDLEVLGPVYEGIHALLFSAKRCHHRRSETYRLILRSCALAITVEEKLLYAEVLRKIVESSKKATLEHTNMTLDVLEFWSSGPATRNSALSVLRSMLIRGGVAGSWGRVAKILLNCTMSSSCEDKRLIEDCRDFLQRIRTSEESDSERKVFERLLVPRADDGRDSSRRTTSLF</sequence>
<reference evidence="2" key="1">
    <citation type="submission" date="2025-08" db="UniProtKB">
        <authorList>
            <consortium name="RefSeq"/>
        </authorList>
    </citation>
    <scope>IDENTIFICATION</scope>
</reference>
<dbReference type="GeneID" id="100907416"/>
<dbReference type="RefSeq" id="XP_028966743.1">
    <property type="nucleotide sequence ID" value="XM_029110910.1"/>
</dbReference>
<dbReference type="AlphaFoldDB" id="A0AAJ7SDH9"/>
<organism evidence="1 2">
    <name type="scientific">Galendromus occidentalis</name>
    <name type="common">western predatory mite</name>
    <dbReference type="NCBI Taxonomy" id="34638"/>
    <lineage>
        <taxon>Eukaryota</taxon>
        <taxon>Metazoa</taxon>
        <taxon>Ecdysozoa</taxon>
        <taxon>Arthropoda</taxon>
        <taxon>Chelicerata</taxon>
        <taxon>Arachnida</taxon>
        <taxon>Acari</taxon>
        <taxon>Parasitiformes</taxon>
        <taxon>Mesostigmata</taxon>
        <taxon>Gamasina</taxon>
        <taxon>Phytoseioidea</taxon>
        <taxon>Phytoseiidae</taxon>
        <taxon>Typhlodrominae</taxon>
        <taxon>Galendromus</taxon>
    </lineage>
</organism>
<evidence type="ECO:0000313" key="2">
    <source>
        <dbReference type="RefSeq" id="XP_028966743.1"/>
    </source>
</evidence>
<proteinExistence type="predicted"/>
<dbReference type="KEGG" id="goe:100907416"/>
<evidence type="ECO:0000313" key="1">
    <source>
        <dbReference type="Proteomes" id="UP000694867"/>
    </source>
</evidence>